<dbReference type="EMBL" id="KV878261">
    <property type="protein sequence ID" value="OJZ80103.1"/>
    <property type="molecule type" value="Genomic_DNA"/>
</dbReference>
<accession>A0A1M3T028</accession>
<evidence type="ECO:0000313" key="2">
    <source>
        <dbReference type="Proteomes" id="UP000184063"/>
    </source>
</evidence>
<name>A0A1M3T028_ASPLC</name>
<dbReference type="VEuPathDB" id="FungiDB:ASPFODRAFT_53988"/>
<dbReference type="Proteomes" id="UP000184063">
    <property type="component" value="Unassembled WGS sequence"/>
</dbReference>
<protein>
    <submittedName>
        <fullName evidence="1">Uncharacterized protein</fullName>
    </submittedName>
</protein>
<proteinExistence type="predicted"/>
<dbReference type="AlphaFoldDB" id="A0A1M3T028"/>
<organism evidence="1 2">
    <name type="scientific">Aspergillus luchuensis (strain CBS 106.47)</name>
    <dbReference type="NCBI Taxonomy" id="1137211"/>
    <lineage>
        <taxon>Eukaryota</taxon>
        <taxon>Fungi</taxon>
        <taxon>Dikarya</taxon>
        <taxon>Ascomycota</taxon>
        <taxon>Pezizomycotina</taxon>
        <taxon>Eurotiomycetes</taxon>
        <taxon>Eurotiomycetidae</taxon>
        <taxon>Eurotiales</taxon>
        <taxon>Aspergillaceae</taxon>
        <taxon>Aspergillus</taxon>
        <taxon>Aspergillus subgen. Circumdati</taxon>
    </lineage>
</organism>
<evidence type="ECO:0000313" key="1">
    <source>
        <dbReference type="EMBL" id="OJZ80103.1"/>
    </source>
</evidence>
<sequence>MFGGFQPQSRRISQRPEFAQSFKILTSKYRPVELSDGVSRLAFGCYLRGHTHGLHAVDESLPHTFIAKGCC</sequence>
<gene>
    <name evidence="1" type="ORF">ASPFODRAFT_53988</name>
</gene>
<reference evidence="2" key="1">
    <citation type="journal article" date="2017" name="Genome Biol.">
        <title>Comparative genomics reveals high biological diversity and specific adaptations in the industrially and medically important fungal genus Aspergillus.</title>
        <authorList>
            <person name="de Vries R.P."/>
            <person name="Riley R."/>
            <person name="Wiebenga A."/>
            <person name="Aguilar-Osorio G."/>
            <person name="Amillis S."/>
            <person name="Uchima C.A."/>
            <person name="Anderluh G."/>
            <person name="Asadollahi M."/>
            <person name="Askin M."/>
            <person name="Barry K."/>
            <person name="Battaglia E."/>
            <person name="Bayram O."/>
            <person name="Benocci T."/>
            <person name="Braus-Stromeyer S.A."/>
            <person name="Caldana C."/>
            <person name="Canovas D."/>
            <person name="Cerqueira G.C."/>
            <person name="Chen F."/>
            <person name="Chen W."/>
            <person name="Choi C."/>
            <person name="Clum A."/>
            <person name="Dos Santos R.A."/>
            <person name="Damasio A.R."/>
            <person name="Diallinas G."/>
            <person name="Emri T."/>
            <person name="Fekete E."/>
            <person name="Flipphi M."/>
            <person name="Freyberg S."/>
            <person name="Gallo A."/>
            <person name="Gournas C."/>
            <person name="Habgood R."/>
            <person name="Hainaut M."/>
            <person name="Harispe M.L."/>
            <person name="Henrissat B."/>
            <person name="Hilden K.S."/>
            <person name="Hope R."/>
            <person name="Hossain A."/>
            <person name="Karabika E."/>
            <person name="Karaffa L."/>
            <person name="Karanyi Z."/>
            <person name="Krasevec N."/>
            <person name="Kuo A."/>
            <person name="Kusch H."/>
            <person name="LaButti K."/>
            <person name="Lagendijk E.L."/>
            <person name="Lapidus A."/>
            <person name="Levasseur A."/>
            <person name="Lindquist E."/>
            <person name="Lipzen A."/>
            <person name="Logrieco A.F."/>
            <person name="MacCabe A."/>
            <person name="Maekelae M.R."/>
            <person name="Malavazi I."/>
            <person name="Melin P."/>
            <person name="Meyer V."/>
            <person name="Mielnichuk N."/>
            <person name="Miskei M."/>
            <person name="Molnar A.P."/>
            <person name="Mule G."/>
            <person name="Ngan C.Y."/>
            <person name="Orejas M."/>
            <person name="Orosz E."/>
            <person name="Ouedraogo J.P."/>
            <person name="Overkamp K.M."/>
            <person name="Park H.-S."/>
            <person name="Perrone G."/>
            <person name="Piumi F."/>
            <person name="Punt P.J."/>
            <person name="Ram A.F."/>
            <person name="Ramon A."/>
            <person name="Rauscher S."/>
            <person name="Record E."/>
            <person name="Riano-Pachon D.M."/>
            <person name="Robert V."/>
            <person name="Roehrig J."/>
            <person name="Ruller R."/>
            <person name="Salamov A."/>
            <person name="Salih N.S."/>
            <person name="Samson R.A."/>
            <person name="Sandor E."/>
            <person name="Sanguinetti M."/>
            <person name="Schuetze T."/>
            <person name="Sepcic K."/>
            <person name="Shelest E."/>
            <person name="Sherlock G."/>
            <person name="Sophianopoulou V."/>
            <person name="Squina F.M."/>
            <person name="Sun H."/>
            <person name="Susca A."/>
            <person name="Todd R.B."/>
            <person name="Tsang A."/>
            <person name="Unkles S.E."/>
            <person name="van de Wiele N."/>
            <person name="van Rossen-Uffink D."/>
            <person name="Oliveira J.V."/>
            <person name="Vesth T.C."/>
            <person name="Visser J."/>
            <person name="Yu J.-H."/>
            <person name="Zhou M."/>
            <person name="Andersen M.R."/>
            <person name="Archer D.B."/>
            <person name="Baker S.E."/>
            <person name="Benoit I."/>
            <person name="Brakhage A.A."/>
            <person name="Braus G.H."/>
            <person name="Fischer R."/>
            <person name="Frisvad J.C."/>
            <person name="Goldman G.H."/>
            <person name="Houbraken J."/>
            <person name="Oakley B."/>
            <person name="Pocsi I."/>
            <person name="Scazzocchio C."/>
            <person name="Seiboth B."/>
            <person name="vanKuyk P.A."/>
            <person name="Wortman J."/>
            <person name="Dyer P.S."/>
            <person name="Grigoriev I.V."/>
        </authorList>
    </citation>
    <scope>NUCLEOTIDE SEQUENCE [LARGE SCALE GENOMIC DNA]</scope>
    <source>
        <strain evidence="2">CBS 106.47</strain>
    </source>
</reference>